<keyword evidence="3" id="KW-1185">Reference proteome</keyword>
<evidence type="ECO:0000313" key="2">
    <source>
        <dbReference type="EMBL" id="KAF2884444.1"/>
    </source>
</evidence>
<sequence length="271" mass="31437">MAFCFQTKVTISQVTLLSLVVLMGGYFFSPCYGIPVKIETSNDEPWWCQPCSQEHKTRHSRGINEPLKTQLSAAIGNYDGEISKYVNLLDSKLQIAKAKGQIKKNNWLPRKKFFRKLRKDNYEILPELHKNIQIYAVTFQRLQDMEIRTEDSSFDATYRTKILTRVKADIDLLRCEIEDEITNKQLPAPEKVPADFVDKHIPSAVDQLADGLIRDYSILKDYANFIKKCFTKLIGKANKKNRKNKKNKVEKQKNKPKRTPKNDLHQKSEQS</sequence>
<name>A0A8K0G3F9_IGNLU</name>
<accession>A0A8K0G3F9</accession>
<feature type="region of interest" description="Disordered" evidence="1">
    <location>
        <begin position="237"/>
        <end position="271"/>
    </location>
</feature>
<comment type="caution">
    <text evidence="2">The sequence shown here is derived from an EMBL/GenBank/DDBJ whole genome shotgun (WGS) entry which is preliminary data.</text>
</comment>
<evidence type="ECO:0000313" key="3">
    <source>
        <dbReference type="Proteomes" id="UP000801492"/>
    </source>
</evidence>
<gene>
    <name evidence="2" type="ORF">ILUMI_21728</name>
</gene>
<dbReference type="EMBL" id="VTPC01090171">
    <property type="protein sequence ID" value="KAF2884444.1"/>
    <property type="molecule type" value="Genomic_DNA"/>
</dbReference>
<organism evidence="2 3">
    <name type="scientific">Ignelater luminosus</name>
    <name type="common">Cucubano</name>
    <name type="synonym">Pyrophorus luminosus</name>
    <dbReference type="NCBI Taxonomy" id="2038154"/>
    <lineage>
        <taxon>Eukaryota</taxon>
        <taxon>Metazoa</taxon>
        <taxon>Ecdysozoa</taxon>
        <taxon>Arthropoda</taxon>
        <taxon>Hexapoda</taxon>
        <taxon>Insecta</taxon>
        <taxon>Pterygota</taxon>
        <taxon>Neoptera</taxon>
        <taxon>Endopterygota</taxon>
        <taxon>Coleoptera</taxon>
        <taxon>Polyphaga</taxon>
        <taxon>Elateriformia</taxon>
        <taxon>Elateroidea</taxon>
        <taxon>Elateridae</taxon>
        <taxon>Agrypninae</taxon>
        <taxon>Pyrophorini</taxon>
        <taxon>Ignelater</taxon>
    </lineage>
</organism>
<feature type="compositionally biased region" description="Basic residues" evidence="1">
    <location>
        <begin position="237"/>
        <end position="246"/>
    </location>
</feature>
<dbReference type="AlphaFoldDB" id="A0A8K0G3F9"/>
<proteinExistence type="predicted"/>
<protein>
    <submittedName>
        <fullName evidence="2">Uncharacterized protein</fullName>
    </submittedName>
</protein>
<dbReference type="Proteomes" id="UP000801492">
    <property type="component" value="Unassembled WGS sequence"/>
</dbReference>
<dbReference type="OrthoDB" id="6712407at2759"/>
<evidence type="ECO:0000256" key="1">
    <source>
        <dbReference type="SAM" id="MobiDB-lite"/>
    </source>
</evidence>
<feature type="compositionally biased region" description="Basic and acidic residues" evidence="1">
    <location>
        <begin position="260"/>
        <end position="271"/>
    </location>
</feature>
<reference evidence="2" key="1">
    <citation type="submission" date="2019-08" db="EMBL/GenBank/DDBJ databases">
        <title>The genome of the North American firefly Photinus pyralis.</title>
        <authorList>
            <consortium name="Photinus pyralis genome working group"/>
            <person name="Fallon T.R."/>
            <person name="Sander Lower S.E."/>
            <person name="Weng J.-K."/>
        </authorList>
    </citation>
    <scope>NUCLEOTIDE SEQUENCE</scope>
    <source>
        <strain evidence="2">TRF0915ILg1</strain>
        <tissue evidence="2">Whole body</tissue>
    </source>
</reference>